<dbReference type="InterPro" id="IPR002130">
    <property type="entry name" value="Cyclophilin-type_PPIase_dom"/>
</dbReference>
<feature type="chain" id="PRO_5018808737" description="Peptidyl-prolyl cis-trans isomerase" evidence="4">
    <location>
        <begin position="31"/>
        <end position="197"/>
    </location>
</feature>
<gene>
    <name evidence="6" type="ORF">EJB06_06415</name>
</gene>
<keyword evidence="7" id="KW-1185">Reference proteome</keyword>
<dbReference type="InterPro" id="IPR020892">
    <property type="entry name" value="Cyclophilin-type_PPIase_CS"/>
</dbReference>
<protein>
    <recommendedName>
        <fullName evidence="4">Peptidyl-prolyl cis-trans isomerase</fullName>
        <shortName evidence="4">PPIase</shortName>
        <ecNumber evidence="4">5.2.1.8</ecNumber>
    </recommendedName>
</protein>
<proteinExistence type="inferred from homology"/>
<name>A0A430HQL8_9BURK</name>
<keyword evidence="2 4" id="KW-0697">Rotamase</keyword>
<comment type="similarity">
    <text evidence="1 4">Belongs to the cyclophilin-type PPIase family.</text>
</comment>
<dbReference type="OrthoDB" id="9807797at2"/>
<comment type="function">
    <text evidence="4">PPIases accelerate the folding of proteins. It catalyzes the cis-trans isomerization of proline imidic peptide bonds in oligopeptides.</text>
</comment>
<dbReference type="EC" id="5.2.1.8" evidence="4"/>
<dbReference type="InterPro" id="IPR029000">
    <property type="entry name" value="Cyclophilin-like_dom_sf"/>
</dbReference>
<evidence type="ECO:0000259" key="5">
    <source>
        <dbReference type="PROSITE" id="PS50072"/>
    </source>
</evidence>
<dbReference type="Gene3D" id="2.40.100.10">
    <property type="entry name" value="Cyclophilin-like"/>
    <property type="match status" value="1"/>
</dbReference>
<dbReference type="RefSeq" id="WP_126073183.1">
    <property type="nucleotide sequence ID" value="NZ_CP051166.1"/>
</dbReference>
<dbReference type="PRINTS" id="PR00153">
    <property type="entry name" value="CSAPPISMRASE"/>
</dbReference>
<dbReference type="GO" id="GO:0003755">
    <property type="term" value="F:peptidyl-prolyl cis-trans isomerase activity"/>
    <property type="evidence" value="ECO:0007669"/>
    <property type="project" value="UniProtKB-UniRule"/>
</dbReference>
<dbReference type="SUPFAM" id="SSF50891">
    <property type="entry name" value="Cyclophilin-like"/>
    <property type="match status" value="1"/>
</dbReference>
<dbReference type="InterPro" id="IPR044665">
    <property type="entry name" value="E_coli_cyclophilin_A-like"/>
</dbReference>
<dbReference type="EMBL" id="RXLQ01000003">
    <property type="protein sequence ID" value="RSZ59821.1"/>
    <property type="molecule type" value="Genomic_DNA"/>
</dbReference>
<evidence type="ECO:0000256" key="2">
    <source>
        <dbReference type="ARBA" id="ARBA00023110"/>
    </source>
</evidence>
<keyword evidence="3 4" id="KW-0413">Isomerase</keyword>
<dbReference type="PROSITE" id="PS50072">
    <property type="entry name" value="CSA_PPIASE_2"/>
    <property type="match status" value="1"/>
</dbReference>
<accession>A0A430HQL8</accession>
<dbReference type="Proteomes" id="UP000278085">
    <property type="component" value="Unassembled WGS sequence"/>
</dbReference>
<comment type="catalytic activity">
    <reaction evidence="4">
        <text>[protein]-peptidylproline (omega=180) = [protein]-peptidylproline (omega=0)</text>
        <dbReference type="Rhea" id="RHEA:16237"/>
        <dbReference type="Rhea" id="RHEA-COMP:10747"/>
        <dbReference type="Rhea" id="RHEA-COMP:10748"/>
        <dbReference type="ChEBI" id="CHEBI:83833"/>
        <dbReference type="ChEBI" id="CHEBI:83834"/>
        <dbReference type="EC" id="5.2.1.8"/>
    </reaction>
</comment>
<evidence type="ECO:0000256" key="3">
    <source>
        <dbReference type="ARBA" id="ARBA00023235"/>
    </source>
</evidence>
<evidence type="ECO:0000256" key="4">
    <source>
        <dbReference type="RuleBase" id="RU363019"/>
    </source>
</evidence>
<sequence length="197" mass="21775">MQDSLLFRMPLVARFLTLFAGLTLSTAVLASETPHVSLKTTMGEIVLELDQEKAPKTVANFLQYVKSGHYKGLIFHRVINDFMIQGGGMDEKMLQRRTNKPIQNEAKNGLLNVPYSIAMARTQDPNSATSQFFINVAENTNLDYPGRDGFGYTVFGKVISGQDVVDKIKVVMVDDVRGNQNVPVTPIVIKSATIVKP</sequence>
<dbReference type="CDD" id="cd01920">
    <property type="entry name" value="cyclophilin_EcCYP_like"/>
    <property type="match status" value="1"/>
</dbReference>
<dbReference type="GO" id="GO:0006457">
    <property type="term" value="P:protein folding"/>
    <property type="evidence" value="ECO:0007669"/>
    <property type="project" value="InterPro"/>
</dbReference>
<keyword evidence="4" id="KW-0732">Signal</keyword>
<evidence type="ECO:0000313" key="6">
    <source>
        <dbReference type="EMBL" id="RSZ59821.1"/>
    </source>
</evidence>
<dbReference type="PANTHER" id="PTHR43246">
    <property type="entry name" value="PEPTIDYL-PROLYL CIS-TRANS ISOMERASE CYP38, CHLOROPLASTIC"/>
    <property type="match status" value="1"/>
</dbReference>
<dbReference type="AlphaFoldDB" id="A0A430HQL8"/>
<dbReference type="PROSITE" id="PS00170">
    <property type="entry name" value="CSA_PPIASE_1"/>
    <property type="match status" value="1"/>
</dbReference>
<feature type="domain" description="PPIase cyclophilin-type" evidence="5">
    <location>
        <begin position="40"/>
        <end position="194"/>
    </location>
</feature>
<comment type="caution">
    <text evidence="6">The sequence shown here is derived from an EMBL/GenBank/DDBJ whole genome shotgun (WGS) entry which is preliminary data.</text>
</comment>
<evidence type="ECO:0000313" key="7">
    <source>
        <dbReference type="Proteomes" id="UP000278085"/>
    </source>
</evidence>
<evidence type="ECO:0000256" key="1">
    <source>
        <dbReference type="ARBA" id="ARBA00007365"/>
    </source>
</evidence>
<reference evidence="6 7" key="1">
    <citation type="submission" date="2018-12" db="EMBL/GenBank/DDBJ databases">
        <authorList>
            <person name="Yang E."/>
        </authorList>
    </citation>
    <scope>NUCLEOTIDE SEQUENCE [LARGE SCALE GENOMIC DNA]</scope>
    <source>
        <strain evidence="6 7">SOD</strain>
    </source>
</reference>
<dbReference type="Pfam" id="PF00160">
    <property type="entry name" value="Pro_isomerase"/>
    <property type="match status" value="1"/>
</dbReference>
<organism evidence="6 7">
    <name type="scientific">Massilia atriviolacea</name>
    <dbReference type="NCBI Taxonomy" id="2495579"/>
    <lineage>
        <taxon>Bacteria</taxon>
        <taxon>Pseudomonadati</taxon>
        <taxon>Pseudomonadota</taxon>
        <taxon>Betaproteobacteria</taxon>
        <taxon>Burkholderiales</taxon>
        <taxon>Oxalobacteraceae</taxon>
        <taxon>Telluria group</taxon>
        <taxon>Massilia</taxon>
    </lineage>
</organism>
<feature type="signal peptide" evidence="4">
    <location>
        <begin position="1"/>
        <end position="30"/>
    </location>
</feature>